<organism evidence="2">
    <name type="scientific">Candidatus Kentrum sp. DK</name>
    <dbReference type="NCBI Taxonomy" id="2126562"/>
    <lineage>
        <taxon>Bacteria</taxon>
        <taxon>Pseudomonadati</taxon>
        <taxon>Pseudomonadota</taxon>
        <taxon>Gammaproteobacteria</taxon>
        <taxon>Candidatus Kentrum</taxon>
    </lineage>
</organism>
<sequence>MAAGLAIGGWCPPGRVCEGGAIPPEFPLTETHRERSERAPDVPRSLRTEWNARDSDGTCIILASPRKRTKNHPACAGTRWTAVCAVRLEKPLMTIGADDRDAAARIADWVERLNILTLNVAGPSEKTSPGIGGKTLDIVTDVISIVRIEKKAPEKNRRAYKDPPPFPVPTPAANEPLFPQSFQYARVTE</sequence>
<evidence type="ECO:0000313" key="2">
    <source>
        <dbReference type="EMBL" id="VFJ59225.1"/>
    </source>
</evidence>
<feature type="region of interest" description="Disordered" evidence="1">
    <location>
        <begin position="153"/>
        <end position="175"/>
    </location>
</feature>
<name>A0A450SYK4_9GAMM</name>
<dbReference type="Pfam" id="PF12694">
    <property type="entry name" value="cpYpsA"/>
    <property type="match status" value="1"/>
</dbReference>
<dbReference type="EMBL" id="CAADEX010000081">
    <property type="protein sequence ID" value="VFJ59225.1"/>
    <property type="molecule type" value="Genomic_DNA"/>
</dbReference>
<dbReference type="AlphaFoldDB" id="A0A450SYK4"/>
<dbReference type="Gene3D" id="3.40.50.450">
    <property type="match status" value="1"/>
</dbReference>
<proteinExistence type="predicted"/>
<dbReference type="InterPro" id="IPR024755">
    <property type="entry name" value="cpYpsA"/>
</dbReference>
<accession>A0A450SYK4</accession>
<protein>
    <submittedName>
        <fullName evidence="2">Molybdenum carrier</fullName>
    </submittedName>
</protein>
<evidence type="ECO:0000256" key="1">
    <source>
        <dbReference type="SAM" id="MobiDB-lite"/>
    </source>
</evidence>
<gene>
    <name evidence="2" type="ORF">BECKDK2373B_GA0170837_10815</name>
</gene>
<reference evidence="2" key="1">
    <citation type="submission" date="2019-02" db="EMBL/GenBank/DDBJ databases">
        <authorList>
            <person name="Gruber-Vodicka R. H."/>
            <person name="Seah K. B. B."/>
        </authorList>
    </citation>
    <scope>NUCLEOTIDE SEQUENCE</scope>
    <source>
        <strain evidence="2">BECK_DK47</strain>
    </source>
</reference>